<accession>A0A520KX09</accession>
<proteinExistence type="predicted"/>
<evidence type="ECO:0000313" key="3">
    <source>
        <dbReference type="EMBL" id="RZN69962.1"/>
    </source>
</evidence>
<dbReference type="EMBL" id="RXIL01000064">
    <property type="protein sequence ID" value="RZN69962.1"/>
    <property type="molecule type" value="Genomic_DNA"/>
</dbReference>
<dbReference type="GO" id="GO:0016829">
    <property type="term" value="F:lyase activity"/>
    <property type="evidence" value="ECO:0007669"/>
    <property type="project" value="UniProtKB-KW"/>
</dbReference>
<dbReference type="AlphaFoldDB" id="A0A520KX09"/>
<evidence type="ECO:0000256" key="1">
    <source>
        <dbReference type="ARBA" id="ARBA00022723"/>
    </source>
</evidence>
<sequence>MRRPKNRLIGLLLVSILSFALFSPFAMAAPEEKIGIIILGHGDPTPEWAETIFEMTEQGGLDYPTEVAFLEMVPKYTLEGAIERLEEKGVNTIIVVPLLISTHHSHGREMEYLLGLRGGVSSRIIKPIQTDANIVLTPGMNGNRLIGELLLERALDLSELNESPSGDEIVVFLVHGSELNEDWRAFQEDMDRWCDFVRVNGGFKDVRYGVLTPKFNIPSVMREAKGAGDVIAIPLVLGEGMYSKMLFPMLIGGTKAPLNLGVYSCSGLISPPMSLCLSCMPEGIGDPILMLGMEISDAMMGGEGDMSGMMEVFSRHLLREHGKQGIQYTTEGLVPHPKVVAWIRESVKDAAAGIT</sequence>
<keyword evidence="1" id="KW-0479">Metal-binding</keyword>
<evidence type="ECO:0000256" key="2">
    <source>
        <dbReference type="ARBA" id="ARBA00023239"/>
    </source>
</evidence>
<dbReference type="Proteomes" id="UP000320766">
    <property type="component" value="Unassembled WGS sequence"/>
</dbReference>
<dbReference type="Pfam" id="PF01903">
    <property type="entry name" value="CbiX"/>
    <property type="match status" value="1"/>
</dbReference>
<reference evidence="3 4" key="1">
    <citation type="journal article" date="2019" name="Nat. Microbiol.">
        <title>Wide diversity of methane and short-chain alkane metabolisms in uncultured archaea.</title>
        <authorList>
            <person name="Borrel G."/>
            <person name="Adam P.S."/>
            <person name="McKay L.J."/>
            <person name="Chen L.X."/>
            <person name="Sierra-Garcia I.N."/>
            <person name="Sieber C.M."/>
            <person name="Letourneur Q."/>
            <person name="Ghozlane A."/>
            <person name="Andersen G.L."/>
            <person name="Li W.J."/>
            <person name="Hallam S.J."/>
            <person name="Muyzer G."/>
            <person name="de Oliveira V.M."/>
            <person name="Inskeep W.P."/>
            <person name="Banfield J.F."/>
            <person name="Gribaldo S."/>
        </authorList>
    </citation>
    <scope>NUCLEOTIDE SEQUENCE [LARGE SCALE GENOMIC DNA]</scope>
    <source>
        <strain evidence="3">NM1b</strain>
    </source>
</reference>
<gene>
    <name evidence="3" type="ORF">EF807_03935</name>
</gene>
<organism evidence="3 4">
    <name type="scientific">Candidatus Methanolliviera hydrocarbonicum</name>
    <dbReference type="NCBI Taxonomy" id="2491085"/>
    <lineage>
        <taxon>Archaea</taxon>
        <taxon>Methanobacteriati</taxon>
        <taxon>Methanobacteriota</taxon>
        <taxon>Candidatus Methanoliparia</taxon>
        <taxon>Candidatus Methanoliparales</taxon>
        <taxon>Candidatus Methanollivieraceae</taxon>
        <taxon>Candidatus Methanolliviera</taxon>
    </lineage>
</organism>
<dbReference type="Gene3D" id="3.40.50.1400">
    <property type="match status" value="2"/>
</dbReference>
<dbReference type="GO" id="GO:0046872">
    <property type="term" value="F:metal ion binding"/>
    <property type="evidence" value="ECO:0007669"/>
    <property type="project" value="UniProtKB-KW"/>
</dbReference>
<evidence type="ECO:0000313" key="4">
    <source>
        <dbReference type="Proteomes" id="UP000320766"/>
    </source>
</evidence>
<dbReference type="InterPro" id="IPR002762">
    <property type="entry name" value="CbiX-like"/>
</dbReference>
<evidence type="ECO:0008006" key="5">
    <source>
        <dbReference type="Google" id="ProtNLM"/>
    </source>
</evidence>
<dbReference type="CDD" id="cd03416">
    <property type="entry name" value="CbiX_SirB_N"/>
    <property type="match status" value="1"/>
</dbReference>
<comment type="caution">
    <text evidence="3">The sequence shown here is derived from an EMBL/GenBank/DDBJ whole genome shotgun (WGS) entry which is preliminary data.</text>
</comment>
<name>A0A520KX09_9EURY</name>
<keyword evidence="2" id="KW-0456">Lyase</keyword>
<protein>
    <recommendedName>
        <fullName evidence="5">Sirohydrochlorin cobaltochelatase</fullName>
    </recommendedName>
</protein>
<dbReference type="SUPFAM" id="SSF53800">
    <property type="entry name" value="Chelatase"/>
    <property type="match status" value="1"/>
</dbReference>